<dbReference type="GO" id="GO:0003755">
    <property type="term" value="F:peptidyl-prolyl cis-trans isomerase activity"/>
    <property type="evidence" value="ECO:0007669"/>
    <property type="project" value="UniProtKB-KW"/>
</dbReference>
<dbReference type="InterPro" id="IPR046357">
    <property type="entry name" value="PPIase_dom_sf"/>
</dbReference>
<dbReference type="InterPro" id="IPR023058">
    <property type="entry name" value="PPIase_PpiC_CS"/>
</dbReference>
<feature type="compositionally biased region" description="Low complexity" evidence="7">
    <location>
        <begin position="541"/>
        <end position="555"/>
    </location>
</feature>
<dbReference type="InterPro" id="IPR050245">
    <property type="entry name" value="PrsA_foldase"/>
</dbReference>
<evidence type="ECO:0000256" key="2">
    <source>
        <dbReference type="ARBA" id="ARBA00013194"/>
    </source>
</evidence>
<feature type="compositionally biased region" description="Pro residues" evidence="7">
    <location>
        <begin position="650"/>
        <end position="674"/>
    </location>
</feature>
<reference evidence="10 11" key="1">
    <citation type="journal article" date="2018" name="Front. Microbiol.">
        <title>Hydrolytic Capabilities as a Key to Environmental Success: Chitinolytic and Cellulolytic Acidobacteria From Acidic Sub-arctic Soils and Boreal Peatlands.</title>
        <authorList>
            <person name="Belova S.E."/>
            <person name="Ravin N.V."/>
            <person name="Pankratov T.A."/>
            <person name="Rakitin A.L."/>
            <person name="Ivanova A.A."/>
            <person name="Beletsky A.V."/>
            <person name="Mardanov A.V."/>
            <person name="Sinninghe Damste J.S."/>
            <person name="Dedysh S.N."/>
        </authorList>
    </citation>
    <scope>NUCLEOTIDE SEQUENCE [LARGE SCALE GENOMIC DNA]</scope>
    <source>
        <strain evidence="10 11">SBC82</strain>
    </source>
</reference>
<dbReference type="EMBL" id="CP030840">
    <property type="protein sequence ID" value="AXC11491.1"/>
    <property type="molecule type" value="Genomic_DNA"/>
</dbReference>
<dbReference type="Pfam" id="PF00639">
    <property type="entry name" value="Rotamase"/>
    <property type="match status" value="1"/>
</dbReference>
<feature type="compositionally biased region" description="Basic residues" evidence="7">
    <location>
        <begin position="366"/>
        <end position="381"/>
    </location>
</feature>
<dbReference type="OrthoDB" id="14196at2"/>
<protein>
    <recommendedName>
        <fullName evidence="2">peptidylprolyl isomerase</fullName>
        <ecNumber evidence="2">5.2.1.8</ecNumber>
    </recommendedName>
</protein>
<keyword evidence="3 8" id="KW-0732">Signal</keyword>
<organism evidence="10 11">
    <name type="scientific">Acidisarcina polymorpha</name>
    <dbReference type="NCBI Taxonomy" id="2211140"/>
    <lineage>
        <taxon>Bacteria</taxon>
        <taxon>Pseudomonadati</taxon>
        <taxon>Acidobacteriota</taxon>
        <taxon>Terriglobia</taxon>
        <taxon>Terriglobales</taxon>
        <taxon>Acidobacteriaceae</taxon>
        <taxon>Acidisarcina</taxon>
    </lineage>
</organism>
<dbReference type="SUPFAM" id="SSF109998">
    <property type="entry name" value="Triger factor/SurA peptide-binding domain-like"/>
    <property type="match status" value="1"/>
</dbReference>
<feature type="compositionally biased region" description="Low complexity" evidence="7">
    <location>
        <begin position="629"/>
        <end position="649"/>
    </location>
</feature>
<sequence>MNLKIPQSAALLGIAIAVSSATLPGFGQTAHSIPPPPVAGPQSPFAGSVVEDIVVRVNDQIISKSDYDRQMEELETTGRQQNWTQQQLDDQKKNLLRDMVDQQLLLSKGKELGITGETEMVKQLDAIRKQNNLDSMEALEAAAKQQGVSFEDFKQHIRDRIVTQQVIGQEVYRKVNISQSDLQKYYDAHKAEFDKPESVRLSEILVPTTSDDPAHVAAAQATAQDVYAKLQGGAKFEDLAKSSSAGTTAAQGGDLGEFKRGQLAKVLEDQTFSLKPGEYTQPIHTKQGFVILEVVTHTPGGLQPLKDVLPQVEEAVGAERTEPALRAYLKQLRQEAYIDYKPGYVDTSAIVNPSKPNYSAYTAPTPKKKKKIERTRYRQRVHGSAPATQQATTAAPAAPVAPNVPSLAQVPGAATAAGNPSAPAAAEPTTGQVGATGASTEDQVGVANPPVASGPAPNDASTSASSPSQSPSSSAKASNTQVASAATQKPGKKEKIRFGQAPTKTLPAATPTQTVDAGADGSSANTDTAARNGMTPEMQVAANNAGDAPAAGTPTEAEKKSRFSDRAKLPKEKKSKEPKVDPFAPPSVSAEEVADRQTQSAPLGLSGDTTKTKKVKPTEKTRLQDQVKNKNAAATDDTNAPGGAPAEPAAQPPTPPSTPEPSSQPGPPATQPQQ</sequence>
<name>A0A2Z5FXB2_9BACT</name>
<dbReference type="Gene3D" id="1.10.4030.10">
    <property type="entry name" value="Porin chaperone SurA, peptide-binding domain"/>
    <property type="match status" value="1"/>
</dbReference>
<dbReference type="Pfam" id="PF13624">
    <property type="entry name" value="SurA_N_3"/>
    <property type="match status" value="1"/>
</dbReference>
<feature type="region of interest" description="Disordered" evidence="7">
    <location>
        <begin position="355"/>
        <end position="674"/>
    </location>
</feature>
<evidence type="ECO:0000256" key="8">
    <source>
        <dbReference type="SAM" id="SignalP"/>
    </source>
</evidence>
<feature type="chain" id="PRO_5016277355" description="peptidylprolyl isomerase" evidence="8">
    <location>
        <begin position="21"/>
        <end position="674"/>
    </location>
</feature>
<evidence type="ECO:0000313" key="10">
    <source>
        <dbReference type="EMBL" id="AXC11491.1"/>
    </source>
</evidence>
<dbReference type="Proteomes" id="UP000253606">
    <property type="component" value="Chromosome"/>
</dbReference>
<dbReference type="PROSITE" id="PS01096">
    <property type="entry name" value="PPIC_PPIASE_1"/>
    <property type="match status" value="1"/>
</dbReference>
<dbReference type="KEGG" id="abas:ACPOL_2167"/>
<evidence type="ECO:0000313" key="11">
    <source>
        <dbReference type="Proteomes" id="UP000253606"/>
    </source>
</evidence>
<feature type="compositionally biased region" description="Low complexity" evidence="7">
    <location>
        <begin position="385"/>
        <end position="428"/>
    </location>
</feature>
<feature type="compositionally biased region" description="Basic and acidic residues" evidence="7">
    <location>
        <begin position="616"/>
        <end position="628"/>
    </location>
</feature>
<evidence type="ECO:0000256" key="4">
    <source>
        <dbReference type="ARBA" id="ARBA00023110"/>
    </source>
</evidence>
<dbReference type="PROSITE" id="PS50198">
    <property type="entry name" value="PPIC_PPIASE_2"/>
    <property type="match status" value="1"/>
</dbReference>
<dbReference type="SUPFAM" id="SSF54534">
    <property type="entry name" value="FKBP-like"/>
    <property type="match status" value="1"/>
</dbReference>
<evidence type="ECO:0000256" key="1">
    <source>
        <dbReference type="ARBA" id="ARBA00000971"/>
    </source>
</evidence>
<accession>A0A2Z5FXB2</accession>
<evidence type="ECO:0000256" key="5">
    <source>
        <dbReference type="ARBA" id="ARBA00023235"/>
    </source>
</evidence>
<comment type="catalytic activity">
    <reaction evidence="1">
        <text>[protein]-peptidylproline (omega=180) = [protein]-peptidylproline (omega=0)</text>
        <dbReference type="Rhea" id="RHEA:16237"/>
        <dbReference type="Rhea" id="RHEA-COMP:10747"/>
        <dbReference type="Rhea" id="RHEA-COMP:10748"/>
        <dbReference type="ChEBI" id="CHEBI:83833"/>
        <dbReference type="ChEBI" id="CHEBI:83834"/>
        <dbReference type="EC" id="5.2.1.8"/>
    </reaction>
</comment>
<dbReference type="PANTHER" id="PTHR47245">
    <property type="entry name" value="PEPTIDYLPROLYL ISOMERASE"/>
    <property type="match status" value="1"/>
</dbReference>
<evidence type="ECO:0000256" key="3">
    <source>
        <dbReference type="ARBA" id="ARBA00022729"/>
    </source>
</evidence>
<keyword evidence="4 6" id="KW-0697">Rotamase</keyword>
<evidence type="ECO:0000259" key="9">
    <source>
        <dbReference type="PROSITE" id="PS50198"/>
    </source>
</evidence>
<dbReference type="Gene3D" id="3.10.50.40">
    <property type="match status" value="1"/>
</dbReference>
<dbReference type="AlphaFoldDB" id="A0A2Z5FXB2"/>
<feature type="compositionally biased region" description="Basic and acidic residues" evidence="7">
    <location>
        <begin position="556"/>
        <end position="580"/>
    </location>
</feature>
<dbReference type="InterPro" id="IPR027304">
    <property type="entry name" value="Trigger_fact/SurA_dom_sf"/>
</dbReference>
<proteinExistence type="predicted"/>
<dbReference type="RefSeq" id="WP_114206936.1">
    <property type="nucleotide sequence ID" value="NZ_CP030840.1"/>
</dbReference>
<gene>
    <name evidence="10" type="ORF">ACPOL_2167</name>
</gene>
<feature type="domain" description="PpiC" evidence="9">
    <location>
        <begin position="196"/>
        <end position="296"/>
    </location>
</feature>
<feature type="signal peptide" evidence="8">
    <location>
        <begin position="1"/>
        <end position="20"/>
    </location>
</feature>
<evidence type="ECO:0000256" key="7">
    <source>
        <dbReference type="SAM" id="MobiDB-lite"/>
    </source>
</evidence>
<keyword evidence="5 6" id="KW-0413">Isomerase</keyword>
<feature type="compositionally biased region" description="Polar residues" evidence="7">
    <location>
        <begin position="429"/>
        <end position="442"/>
    </location>
</feature>
<feature type="compositionally biased region" description="Low complexity" evidence="7">
    <location>
        <begin position="455"/>
        <end position="478"/>
    </location>
</feature>
<keyword evidence="11" id="KW-1185">Reference proteome</keyword>
<evidence type="ECO:0000256" key="6">
    <source>
        <dbReference type="PROSITE-ProRule" id="PRU00278"/>
    </source>
</evidence>
<dbReference type="InterPro" id="IPR000297">
    <property type="entry name" value="PPIase_PpiC"/>
</dbReference>
<dbReference type="PANTHER" id="PTHR47245:SF1">
    <property type="entry name" value="FOLDASE PROTEIN PRSA"/>
    <property type="match status" value="1"/>
</dbReference>
<feature type="compositionally biased region" description="Low complexity" evidence="7">
    <location>
        <begin position="501"/>
        <end position="514"/>
    </location>
</feature>
<dbReference type="EC" id="5.2.1.8" evidence="2"/>